<dbReference type="AlphaFoldDB" id="A0A4R7EQM3"/>
<proteinExistence type="predicted"/>
<dbReference type="RefSeq" id="WP_133713195.1">
    <property type="nucleotide sequence ID" value="NZ_SOAG01000023.1"/>
</dbReference>
<dbReference type="EMBL" id="SOAG01000023">
    <property type="protein sequence ID" value="TDS55232.1"/>
    <property type="molecule type" value="Genomic_DNA"/>
</dbReference>
<organism evidence="1 2">
    <name type="scientific">Myroides indicus</name>
    <dbReference type="NCBI Taxonomy" id="1323422"/>
    <lineage>
        <taxon>Bacteria</taxon>
        <taxon>Pseudomonadati</taxon>
        <taxon>Bacteroidota</taxon>
        <taxon>Flavobacteriia</taxon>
        <taxon>Flavobacteriales</taxon>
        <taxon>Flavobacteriaceae</taxon>
        <taxon>Myroides</taxon>
    </lineage>
</organism>
<evidence type="ECO:0000313" key="2">
    <source>
        <dbReference type="Proteomes" id="UP000295215"/>
    </source>
</evidence>
<gene>
    <name evidence="1" type="ORF">C8P70_1233</name>
</gene>
<evidence type="ECO:0000313" key="1">
    <source>
        <dbReference type="EMBL" id="TDS55232.1"/>
    </source>
</evidence>
<comment type="caution">
    <text evidence="1">The sequence shown here is derived from an EMBL/GenBank/DDBJ whole genome shotgun (WGS) entry which is preliminary data.</text>
</comment>
<keyword evidence="2" id="KW-1185">Reference proteome</keyword>
<sequence length="124" mass="15162">MKICFSDIRDVFLSIKRKSYDRKYANEIANAYIYEENQNIFFKDDMYDNYGFIFQFLSSEQFFISDNEFRNLIDSISYISEDKMEPKEIKKILYKKQIDELKRKYKNKVISKDIYNAQITKYLN</sequence>
<accession>A0A4R7EQM3</accession>
<reference evidence="1 2" key="1">
    <citation type="submission" date="2019-03" db="EMBL/GenBank/DDBJ databases">
        <title>Genomic Encyclopedia of Archaeal and Bacterial Type Strains, Phase II (KMG-II): from individual species to whole genera.</title>
        <authorList>
            <person name="Goeker M."/>
        </authorList>
    </citation>
    <scope>NUCLEOTIDE SEQUENCE [LARGE SCALE GENOMIC DNA]</scope>
    <source>
        <strain evidence="1 2">DSM 28213</strain>
    </source>
</reference>
<name>A0A4R7EQM3_9FLAO</name>
<dbReference type="Proteomes" id="UP000295215">
    <property type="component" value="Unassembled WGS sequence"/>
</dbReference>
<protein>
    <submittedName>
        <fullName evidence="1">Uncharacterized protein</fullName>
    </submittedName>
</protein>